<keyword evidence="2" id="KW-0496">Mitochondrion</keyword>
<evidence type="ECO:0000256" key="1">
    <source>
        <dbReference type="SAM" id="Phobius"/>
    </source>
</evidence>
<keyword evidence="1" id="KW-0472">Membrane</keyword>
<geneLocation type="mitochondrion" evidence="2"/>
<dbReference type="EMBL" id="AF007261">
    <property type="protein sequence ID" value="AAD11925.1"/>
    <property type="molecule type" value="Genomic_DNA"/>
</dbReference>
<dbReference type="PIR" id="S78192">
    <property type="entry name" value="S78192"/>
</dbReference>
<gene>
    <name evidence="2" type="primary">orf169</name>
</gene>
<protein>
    <submittedName>
        <fullName evidence="2">Orf169</fullName>
    </submittedName>
</protein>
<dbReference type="GeneID" id="801068"/>
<keyword evidence="1" id="KW-0812">Transmembrane</keyword>
<proteinExistence type="predicted"/>
<reference evidence="2" key="1">
    <citation type="journal article" date="1997" name="Nature">
        <title>An ancestral mitochondrial DNA resembling a eubacterial genome in miniature.</title>
        <authorList>
            <person name="Lang B.F."/>
            <person name="Burger G."/>
            <person name="O'Kelly C.J."/>
            <person name="Cedergren R."/>
            <person name="Golding G.B."/>
            <person name="Lemieux C."/>
            <person name="Sankoff D."/>
            <person name="Turmel M."/>
            <person name="Gray M.W."/>
        </authorList>
    </citation>
    <scope>NUCLEOTIDE SEQUENCE</scope>
    <source>
        <strain evidence="2">ATCC50394</strain>
    </source>
</reference>
<accession>O21295</accession>
<keyword evidence="1" id="KW-1133">Transmembrane helix</keyword>
<dbReference type="AlphaFoldDB" id="O21295"/>
<name>O21295_RECAM</name>
<dbReference type="RefSeq" id="NP_044810.1">
    <property type="nucleotide sequence ID" value="NC_001823.1"/>
</dbReference>
<evidence type="ECO:0000313" key="2">
    <source>
        <dbReference type="EMBL" id="AAD11925.1"/>
    </source>
</evidence>
<sequence length="169" mass="20512">MQYLKYLVVVFLFSYFFSYFILSNSYDLYYLVQKYSFMDISFFNFIIDFSNNLLNAGVSTSINLEYVLKELLQQITNKNSLVLLFMVTEFCKIQDSFLYYYFINTCINVIMSFDILTFSFETYLHDISFLEKNYQKIIELFDIYLKHSDCNYEKAEEYVLKFMEEIDKE</sequence>
<organism evidence="2">
    <name type="scientific">Reclinomonas americana</name>
    <dbReference type="NCBI Taxonomy" id="48483"/>
    <lineage>
        <taxon>Eukaryota</taxon>
        <taxon>Discoba</taxon>
        <taxon>Jakobida</taxon>
        <taxon>Histionina</taxon>
        <taxon>Histionidae</taxon>
        <taxon>Reclinomonas</taxon>
    </lineage>
</organism>
<feature type="transmembrane region" description="Helical" evidence="1">
    <location>
        <begin position="6"/>
        <end position="32"/>
    </location>
</feature>